<proteinExistence type="predicted"/>
<sequence length="54" mass="6283">MRKEAFVRGVKNEFVNVYFVQHSLGTFDANRLCSTKEYNTRENGKLRVVSMIKA</sequence>
<gene>
    <name evidence="1" type="ORF">WH47_06089</name>
</gene>
<name>A0A0L7QRK1_9HYME</name>
<keyword evidence="2" id="KW-1185">Reference proteome</keyword>
<protein>
    <submittedName>
        <fullName evidence="1">Uncharacterized protein</fullName>
    </submittedName>
</protein>
<evidence type="ECO:0000313" key="2">
    <source>
        <dbReference type="Proteomes" id="UP000053825"/>
    </source>
</evidence>
<evidence type="ECO:0000313" key="1">
    <source>
        <dbReference type="EMBL" id="KOC61265.1"/>
    </source>
</evidence>
<dbReference type="AlphaFoldDB" id="A0A0L7QRK1"/>
<dbReference type="Proteomes" id="UP000053825">
    <property type="component" value="Unassembled WGS sequence"/>
</dbReference>
<accession>A0A0L7QRK1</accession>
<reference evidence="1 2" key="1">
    <citation type="submission" date="2015-07" db="EMBL/GenBank/DDBJ databases">
        <title>The genome of Habropoda laboriosa.</title>
        <authorList>
            <person name="Pan H."/>
            <person name="Kapheim K."/>
        </authorList>
    </citation>
    <scope>NUCLEOTIDE SEQUENCE [LARGE SCALE GENOMIC DNA]</scope>
    <source>
        <strain evidence="1">0110345459</strain>
    </source>
</reference>
<dbReference type="EMBL" id="KQ414775">
    <property type="protein sequence ID" value="KOC61265.1"/>
    <property type="molecule type" value="Genomic_DNA"/>
</dbReference>
<organism evidence="1 2">
    <name type="scientific">Habropoda laboriosa</name>
    <dbReference type="NCBI Taxonomy" id="597456"/>
    <lineage>
        <taxon>Eukaryota</taxon>
        <taxon>Metazoa</taxon>
        <taxon>Ecdysozoa</taxon>
        <taxon>Arthropoda</taxon>
        <taxon>Hexapoda</taxon>
        <taxon>Insecta</taxon>
        <taxon>Pterygota</taxon>
        <taxon>Neoptera</taxon>
        <taxon>Endopterygota</taxon>
        <taxon>Hymenoptera</taxon>
        <taxon>Apocrita</taxon>
        <taxon>Aculeata</taxon>
        <taxon>Apoidea</taxon>
        <taxon>Anthophila</taxon>
        <taxon>Apidae</taxon>
        <taxon>Habropoda</taxon>
    </lineage>
</organism>